<dbReference type="Gene3D" id="2.30.110.10">
    <property type="entry name" value="Electron Transport, Fmn-binding Protein, Chain A"/>
    <property type="match status" value="1"/>
</dbReference>
<proteinExistence type="predicted"/>
<gene>
    <name evidence="1" type="ordered locus">MmarC5_0657</name>
</gene>
<organism evidence="1 2">
    <name type="scientific">Methanococcus maripaludis (strain C5 / ATCC BAA-1333)</name>
    <dbReference type="NCBI Taxonomy" id="402880"/>
    <lineage>
        <taxon>Archaea</taxon>
        <taxon>Methanobacteriati</taxon>
        <taxon>Methanobacteriota</taxon>
        <taxon>Methanomada group</taxon>
        <taxon>Methanococci</taxon>
        <taxon>Methanococcales</taxon>
        <taxon>Methanococcaceae</taxon>
        <taxon>Methanococcus</taxon>
    </lineage>
</organism>
<dbReference type="InterPro" id="IPR024747">
    <property type="entry name" value="Pyridox_Oxase-rel"/>
</dbReference>
<evidence type="ECO:0008006" key="3">
    <source>
        <dbReference type="Google" id="ProtNLM"/>
    </source>
</evidence>
<evidence type="ECO:0000313" key="2">
    <source>
        <dbReference type="Proteomes" id="UP000000253"/>
    </source>
</evidence>
<dbReference type="Proteomes" id="UP000000253">
    <property type="component" value="Chromosome"/>
</dbReference>
<reference evidence="1 2" key="1">
    <citation type="submission" date="2007-03" db="EMBL/GenBank/DDBJ databases">
        <title>Complete sequence of chromosome of Methanococcus maripaludis C5.</title>
        <authorList>
            <consortium name="US DOE Joint Genome Institute"/>
            <person name="Copeland A."/>
            <person name="Lucas S."/>
            <person name="Lapidus A."/>
            <person name="Barry K."/>
            <person name="Glavina del Rio T."/>
            <person name="Dalin E."/>
            <person name="Tice H."/>
            <person name="Pitluck S."/>
            <person name="Chertkov O."/>
            <person name="Brettin T."/>
            <person name="Bruce D."/>
            <person name="Han C."/>
            <person name="Detter J.C."/>
            <person name="Schmutz J."/>
            <person name="Larimer F."/>
            <person name="Land M."/>
            <person name="Hauser L."/>
            <person name="Kyrpides N."/>
            <person name="Mikhailova N."/>
            <person name="Sieprawska-Lupa M."/>
            <person name="Whitman W.B."/>
            <person name="Richardson P."/>
        </authorList>
    </citation>
    <scope>NUCLEOTIDE SEQUENCE [LARGE SCALE GENOMIC DNA]</scope>
    <source>
        <strain evidence="2">C5 / ATCC BAA-1333</strain>
    </source>
</reference>
<dbReference type="STRING" id="402880.MmarC5_0657"/>
<dbReference type="HOGENOM" id="CLU_067890_1_2_2"/>
<dbReference type="InterPro" id="IPR012349">
    <property type="entry name" value="Split_barrel_FMN-bd"/>
</dbReference>
<dbReference type="Pfam" id="PF12900">
    <property type="entry name" value="Pyridox_ox_2"/>
    <property type="match status" value="1"/>
</dbReference>
<evidence type="ECO:0000313" key="1">
    <source>
        <dbReference type="EMBL" id="ABO34968.1"/>
    </source>
</evidence>
<accession>A4FXN4</accession>
<dbReference type="SUPFAM" id="SSF50475">
    <property type="entry name" value="FMN-binding split barrel"/>
    <property type="match status" value="1"/>
</dbReference>
<dbReference type="EMBL" id="CP000609">
    <property type="protein sequence ID" value="ABO34968.1"/>
    <property type="molecule type" value="Genomic_DNA"/>
</dbReference>
<sequence>MMVFKIPKMTREEYDLLIEKNHISRIAFSGSKYPYIAPFLYVFNENNLYFLSTKYGRKIELLKNNPYVSVEIERYSDDMSCYKFITLQGKIVPEYHLEKKKEIRKQFVDLIVSKNLSKIVLEALGHNPGEPLENLITVDNTYVWKLTDVGDIVALKNSDE</sequence>
<name>A4FXN4_METM5</name>
<dbReference type="AlphaFoldDB" id="A4FXN4"/>
<dbReference type="eggNOG" id="arCOG00520">
    <property type="taxonomic scope" value="Archaea"/>
</dbReference>
<dbReference type="KEGG" id="mmq:MmarC5_0657"/>
<protein>
    <recommendedName>
        <fullName evidence="3">Pyridoxamine 5'-phosphate oxidase</fullName>
    </recommendedName>
</protein>